<dbReference type="PROSITE" id="PS51192">
    <property type="entry name" value="HELICASE_ATP_BIND_1"/>
    <property type="match status" value="1"/>
</dbReference>
<feature type="domain" description="Helicase ATP-binding" evidence="3">
    <location>
        <begin position="717"/>
        <end position="792"/>
    </location>
</feature>
<reference evidence="7" key="1">
    <citation type="submission" date="2016-04" db="UniProtKB">
        <authorList>
            <consortium name="WormBaseParasite"/>
        </authorList>
    </citation>
    <scope>IDENTIFICATION</scope>
</reference>
<dbReference type="InterPro" id="IPR049730">
    <property type="entry name" value="SNF2/RAD54-like_C"/>
</dbReference>
<feature type="domain" description="Helicase C-terminal" evidence="4">
    <location>
        <begin position="1028"/>
        <end position="1192"/>
    </location>
</feature>
<dbReference type="InterPro" id="IPR027417">
    <property type="entry name" value="P-loop_NTPase"/>
</dbReference>
<dbReference type="EMBL" id="UZAE01000329">
    <property type="protein sequence ID" value="VDN96826.1"/>
    <property type="molecule type" value="Genomic_DNA"/>
</dbReference>
<dbReference type="CDD" id="cd18793">
    <property type="entry name" value="SF2_C_SNF"/>
    <property type="match status" value="1"/>
</dbReference>
<feature type="region of interest" description="Disordered" evidence="2">
    <location>
        <begin position="935"/>
        <end position="967"/>
    </location>
</feature>
<dbReference type="GO" id="GO:0016787">
    <property type="term" value="F:hydrolase activity"/>
    <property type="evidence" value="ECO:0007669"/>
    <property type="project" value="UniProtKB-KW"/>
</dbReference>
<dbReference type="Pfam" id="PF00176">
    <property type="entry name" value="SNF2-rel_dom"/>
    <property type="match status" value="2"/>
</dbReference>
<dbReference type="Gene3D" id="3.40.50.10810">
    <property type="entry name" value="Tandem AAA-ATPase domain"/>
    <property type="match status" value="2"/>
</dbReference>
<dbReference type="SMART" id="SM00490">
    <property type="entry name" value="HELICc"/>
    <property type="match status" value="1"/>
</dbReference>
<dbReference type="OrthoDB" id="6281180at2759"/>
<dbReference type="Proteomes" id="UP000278807">
    <property type="component" value="Unassembled WGS sequence"/>
</dbReference>
<proteinExistence type="predicted"/>
<feature type="compositionally biased region" description="Basic residues" evidence="2">
    <location>
        <begin position="1278"/>
        <end position="1287"/>
    </location>
</feature>
<evidence type="ECO:0000313" key="6">
    <source>
        <dbReference type="Proteomes" id="UP000278807"/>
    </source>
</evidence>
<dbReference type="InterPro" id="IPR000330">
    <property type="entry name" value="SNF2_N"/>
</dbReference>
<dbReference type="GO" id="GO:0005524">
    <property type="term" value="F:ATP binding"/>
    <property type="evidence" value="ECO:0007669"/>
    <property type="project" value="InterPro"/>
</dbReference>
<protein>
    <submittedName>
        <fullName evidence="7">Helicase ATP-binding domain-containing protein</fullName>
    </submittedName>
</protein>
<keyword evidence="1" id="KW-0378">Hydrolase</keyword>
<evidence type="ECO:0000256" key="2">
    <source>
        <dbReference type="SAM" id="MobiDB-lite"/>
    </source>
</evidence>
<gene>
    <name evidence="5" type="ORF">HNAJ_LOCUS967</name>
</gene>
<accession>A0A158QGW4</accession>
<organism evidence="7">
    <name type="scientific">Rodentolepis nana</name>
    <name type="common">Dwarf tapeworm</name>
    <name type="synonym">Hymenolepis nana</name>
    <dbReference type="NCBI Taxonomy" id="102285"/>
    <lineage>
        <taxon>Eukaryota</taxon>
        <taxon>Metazoa</taxon>
        <taxon>Spiralia</taxon>
        <taxon>Lophotrochozoa</taxon>
        <taxon>Platyhelminthes</taxon>
        <taxon>Cestoda</taxon>
        <taxon>Eucestoda</taxon>
        <taxon>Cyclophyllidea</taxon>
        <taxon>Hymenolepididae</taxon>
        <taxon>Rodentolepis</taxon>
    </lineage>
</organism>
<dbReference type="InterPro" id="IPR038718">
    <property type="entry name" value="SNF2-like_sf"/>
</dbReference>
<dbReference type="PROSITE" id="PS51194">
    <property type="entry name" value="HELICASE_CTER"/>
    <property type="match status" value="1"/>
</dbReference>
<dbReference type="PANTHER" id="PTHR10799">
    <property type="entry name" value="SNF2/RAD54 HELICASE FAMILY"/>
    <property type="match status" value="1"/>
</dbReference>
<dbReference type="SMART" id="SM00487">
    <property type="entry name" value="DEXDc"/>
    <property type="match status" value="1"/>
</dbReference>
<feature type="compositionally biased region" description="Low complexity" evidence="2">
    <location>
        <begin position="1265"/>
        <end position="1274"/>
    </location>
</feature>
<evidence type="ECO:0000259" key="3">
    <source>
        <dbReference type="PROSITE" id="PS51192"/>
    </source>
</evidence>
<dbReference type="STRING" id="102285.A0A158QGW4"/>
<sequence length="1287" mass="144600">MSLSFERDCVSEVVDVLRKIEVYVRSANEQLEQPSSNSIVNLLKTSKLVQGPPLRSHQLEGIQWILDLYKNGLNGILADEMGLGKTAQVIASIALMAENGSPGPFLVVVPLSLLHSWSEQFNTFAPDIPHILYYGSASERAGSPILNSLDETLDEVISKKHFCPSKELSRIRKNLDNSSLEYRQEIQSLPAPESPNDIKKKFAKPKKLKIPSTLYGYESNPEYLANLDKVIDAVLSGTDEFSNPIRFDSLFSSKLGENGASSSSTSDLNDDSSISILHQESTLSMPVTFDQNKSNIQCRDCGKVPCKLDYSSQINEESKFYPEDSTRNLYNYSGDSSFTINDVLNAENNMKTKCSACLMQPLHSEIQPGIESDSMEQVSMLPIQASQNFDDQFYSLPSSSIESFHDFEKGGDKDFRTRESIDNFTVIAEGIPESFSKNRMDLSDLSMEMDRSYAKERDVFSDKYPDVSRFISQASTSIDQAHQDHETGVDRGQNKVLITPKTEDLSELKETRIKLFENENVPFGPLLSSDVLPSFKNGYNSEVNVQENIVNNLIDTNTDIPKGISIGSLNPIVSLDSNKSPSEIDQNGETYKLFSQGVFTEGTSQDQCQSSREDMDYGPEISTNLKNEEIGPSEFHSGSEDISTLPNNFSLVNSNESFDQKDEEKSTHVHNLSNNRQDIRAKTKENKMNSSNETSKIDEDQIGSSLTNSLPKCILPVVITTYEVAIRDCSFLNRINFKAMVVDEAQRIKGAASKLYQCLQTYDAEVRLVVTGTPLQNSISELWRLLHFLLPEIFPIVADFARWFDPASLMDQMGRDRLAVQEAENALVTNLRNIIHPFMLRRTKAQVDFKLPPKKEIILRVLMTPDQQKLHDFVVQTLLEKGSIASPAKHSIGSITSIDRNNILKEGCKRRVGSNRCHFDERGFSSSINEKLLLPKKRGRPPKVKPNSIPVENDSPTRPTQPSEPPYKFLKSAESSSKLMLLRRLANHSYLVLEHPDSPNLSIECNQTEEKKEDFVNELLRMGGKLALLDRLLKNLIAANHKTLIFSQFTMVLDVIEDLLIARGWNWVRLDGAVRFETRQEVIREFNTSGAELPIFLLSTRSGGLGLNLQASADTVIIHDSDWNPQLDLQAMDRNFESEVPETKNSNDCQTVYAECNESGNSEQIKTADLDASKTIEADILPNSDESERRSNCYVTDTNKKSNLHLRTDFQASEECGISTERFIKSSMKPDPSLKRTEQSNETVQSNLKFMDQQSDTLKRRKLTRLGLGRSSGTFKTPFKRPLKGEE</sequence>
<dbReference type="InterPro" id="IPR001650">
    <property type="entry name" value="Helicase_C-like"/>
</dbReference>
<name>A0A158QGW4_RODNA</name>
<evidence type="ECO:0000313" key="5">
    <source>
        <dbReference type="EMBL" id="VDN96826.1"/>
    </source>
</evidence>
<feature type="compositionally biased region" description="Polar residues" evidence="2">
    <location>
        <begin position="1240"/>
        <end position="1256"/>
    </location>
</feature>
<feature type="region of interest" description="Disordered" evidence="2">
    <location>
        <begin position="629"/>
        <end position="648"/>
    </location>
</feature>
<dbReference type="SUPFAM" id="SSF52540">
    <property type="entry name" value="P-loop containing nucleoside triphosphate hydrolases"/>
    <property type="match status" value="2"/>
</dbReference>
<keyword evidence="6" id="KW-1185">Reference proteome</keyword>
<dbReference type="WBParaSite" id="HNAJ_0000096701-mRNA-1">
    <property type="protein sequence ID" value="HNAJ_0000096701-mRNA-1"/>
    <property type="gene ID" value="HNAJ_0000096701"/>
</dbReference>
<feature type="region of interest" description="Disordered" evidence="2">
    <location>
        <begin position="679"/>
        <end position="700"/>
    </location>
</feature>
<dbReference type="Gene3D" id="3.40.50.300">
    <property type="entry name" value="P-loop containing nucleotide triphosphate hydrolases"/>
    <property type="match status" value="1"/>
</dbReference>
<dbReference type="InterPro" id="IPR014001">
    <property type="entry name" value="Helicase_ATP-bd"/>
</dbReference>
<evidence type="ECO:0000256" key="1">
    <source>
        <dbReference type="ARBA" id="ARBA00022801"/>
    </source>
</evidence>
<evidence type="ECO:0000313" key="7">
    <source>
        <dbReference type="WBParaSite" id="HNAJ_0000096701-mRNA-1"/>
    </source>
</evidence>
<feature type="region of interest" description="Disordered" evidence="2">
    <location>
        <begin position="1227"/>
        <end position="1287"/>
    </location>
</feature>
<reference evidence="5 6" key="2">
    <citation type="submission" date="2018-11" db="EMBL/GenBank/DDBJ databases">
        <authorList>
            <consortium name="Pathogen Informatics"/>
        </authorList>
    </citation>
    <scope>NUCLEOTIDE SEQUENCE [LARGE SCALE GENOMIC DNA]</scope>
</reference>
<evidence type="ECO:0000259" key="4">
    <source>
        <dbReference type="PROSITE" id="PS51194"/>
    </source>
</evidence>
<dbReference type="Pfam" id="PF00271">
    <property type="entry name" value="Helicase_C"/>
    <property type="match status" value="1"/>
</dbReference>